<dbReference type="InterPro" id="IPR004358">
    <property type="entry name" value="Sig_transdc_His_kin-like_C"/>
</dbReference>
<dbReference type="PANTHER" id="PTHR45436">
    <property type="entry name" value="SENSOR HISTIDINE KINASE YKOH"/>
    <property type="match status" value="1"/>
</dbReference>
<evidence type="ECO:0000259" key="13">
    <source>
        <dbReference type="PROSITE" id="PS50109"/>
    </source>
</evidence>
<dbReference type="InterPro" id="IPR036097">
    <property type="entry name" value="HisK_dim/P_sf"/>
</dbReference>
<organism evidence="15 16">
    <name type="scientific">Actinomycetospora cinnamomea</name>
    <dbReference type="NCBI Taxonomy" id="663609"/>
    <lineage>
        <taxon>Bacteria</taxon>
        <taxon>Bacillati</taxon>
        <taxon>Actinomycetota</taxon>
        <taxon>Actinomycetes</taxon>
        <taxon>Pseudonocardiales</taxon>
        <taxon>Pseudonocardiaceae</taxon>
        <taxon>Actinomycetospora</taxon>
    </lineage>
</organism>
<dbReference type="PROSITE" id="PS50885">
    <property type="entry name" value="HAMP"/>
    <property type="match status" value="1"/>
</dbReference>
<keyword evidence="6 12" id="KW-0812">Transmembrane</keyword>
<feature type="transmembrane region" description="Helical" evidence="12">
    <location>
        <begin position="21"/>
        <end position="47"/>
    </location>
</feature>
<dbReference type="Gene3D" id="3.30.565.10">
    <property type="entry name" value="Histidine kinase-like ATPase, C-terminal domain"/>
    <property type="match status" value="1"/>
</dbReference>
<keyword evidence="4" id="KW-0597">Phosphoprotein</keyword>
<dbReference type="Proteomes" id="UP000245639">
    <property type="component" value="Unassembled WGS sequence"/>
</dbReference>
<feature type="coiled-coil region" evidence="11">
    <location>
        <begin position="205"/>
        <end position="232"/>
    </location>
</feature>
<evidence type="ECO:0000256" key="9">
    <source>
        <dbReference type="ARBA" id="ARBA00023012"/>
    </source>
</evidence>
<dbReference type="OrthoDB" id="3666358at2"/>
<dbReference type="RefSeq" id="WP_116707023.1">
    <property type="nucleotide sequence ID" value="NZ_QEKW01000002.1"/>
</dbReference>
<evidence type="ECO:0000256" key="2">
    <source>
        <dbReference type="ARBA" id="ARBA00004236"/>
    </source>
</evidence>
<evidence type="ECO:0000256" key="11">
    <source>
        <dbReference type="SAM" id="Coils"/>
    </source>
</evidence>
<keyword evidence="5" id="KW-0808">Transferase</keyword>
<dbReference type="CDD" id="cd00075">
    <property type="entry name" value="HATPase"/>
    <property type="match status" value="1"/>
</dbReference>
<dbReference type="Pfam" id="PF00512">
    <property type="entry name" value="HisKA"/>
    <property type="match status" value="1"/>
</dbReference>
<dbReference type="PROSITE" id="PS50109">
    <property type="entry name" value="HIS_KIN"/>
    <property type="match status" value="1"/>
</dbReference>
<dbReference type="InterPro" id="IPR050428">
    <property type="entry name" value="TCS_sensor_his_kinase"/>
</dbReference>
<evidence type="ECO:0000256" key="10">
    <source>
        <dbReference type="ARBA" id="ARBA00023136"/>
    </source>
</evidence>
<evidence type="ECO:0000256" key="3">
    <source>
        <dbReference type="ARBA" id="ARBA00012438"/>
    </source>
</evidence>
<dbReference type="InterPro" id="IPR003594">
    <property type="entry name" value="HATPase_dom"/>
</dbReference>
<feature type="domain" description="Histidine kinase" evidence="13">
    <location>
        <begin position="232"/>
        <end position="438"/>
    </location>
</feature>
<feature type="transmembrane region" description="Helical" evidence="12">
    <location>
        <begin position="154"/>
        <end position="177"/>
    </location>
</feature>
<comment type="catalytic activity">
    <reaction evidence="1">
        <text>ATP + protein L-histidine = ADP + protein N-phospho-L-histidine.</text>
        <dbReference type="EC" id="2.7.13.3"/>
    </reaction>
</comment>
<evidence type="ECO:0000256" key="6">
    <source>
        <dbReference type="ARBA" id="ARBA00022692"/>
    </source>
</evidence>
<dbReference type="AlphaFoldDB" id="A0A2U1FL44"/>
<dbReference type="SUPFAM" id="SSF47384">
    <property type="entry name" value="Homodimeric domain of signal transducing histidine kinase"/>
    <property type="match status" value="1"/>
</dbReference>
<reference evidence="15 16" key="1">
    <citation type="submission" date="2018-04" db="EMBL/GenBank/DDBJ databases">
        <title>Genomic Encyclopedia of Type Strains, Phase IV (KMG-IV): sequencing the most valuable type-strain genomes for metagenomic binning, comparative biology and taxonomic classification.</title>
        <authorList>
            <person name="Goeker M."/>
        </authorList>
    </citation>
    <scope>NUCLEOTIDE SEQUENCE [LARGE SCALE GENOMIC DNA]</scope>
    <source>
        <strain evidence="15 16">DSM 45771</strain>
    </source>
</reference>
<dbReference type="PRINTS" id="PR00344">
    <property type="entry name" value="BCTRLSENSOR"/>
</dbReference>
<dbReference type="SMART" id="SM00388">
    <property type="entry name" value="HisKA"/>
    <property type="match status" value="1"/>
</dbReference>
<comment type="subcellular location">
    <subcellularLocation>
        <location evidence="2">Cell membrane</location>
    </subcellularLocation>
</comment>
<dbReference type="EC" id="2.7.13.3" evidence="3"/>
<comment type="caution">
    <text evidence="15">The sequence shown here is derived from an EMBL/GenBank/DDBJ whole genome shotgun (WGS) entry which is preliminary data.</text>
</comment>
<evidence type="ECO:0000256" key="5">
    <source>
        <dbReference type="ARBA" id="ARBA00022679"/>
    </source>
</evidence>
<keyword evidence="11" id="KW-0175">Coiled coil</keyword>
<dbReference type="Gene3D" id="6.10.340.10">
    <property type="match status" value="1"/>
</dbReference>
<sequence>MSDRRAGGWWARRSLRTRITLVVGVVALVALLAVGRVAGGLLFSAVLSSGDAALVERAATAAGAVAAGTPAPAGVRVVDLAGTPVDGRGPRPVDPDAVRRLAAGEPVTTAGDPLGPRRWVAVAVPAPDGSPRLVLASRDLVGAAALLTEAARGLVVTALLGALAVVAATWTATRLALRPVDRMRTAAAALPPGERLPVPPARDELAALAAELNALLARRDDAVARLERFTDEAAHELRSPIAALRAQADVAVAHPDRVPGAETWASVAREAERLSRLVADLLALARADAGERVAARPVDLVDAVGDAFARLPEEPQVAMTLWAPLPVAVAATPGEVAIVLDNLLANARRHAATVVHVSVVPAGRWVRLLVDDDGPGIPAEDRDRVFDRFTRLRPDAGEGSGLGLALVARLVAGRGGTTRATTSPDGGTRLVVRWPTAPPTPTTRGCRG</sequence>
<keyword evidence="16" id="KW-1185">Reference proteome</keyword>
<evidence type="ECO:0000256" key="7">
    <source>
        <dbReference type="ARBA" id="ARBA00022777"/>
    </source>
</evidence>
<evidence type="ECO:0000313" key="15">
    <source>
        <dbReference type="EMBL" id="PVZ12935.1"/>
    </source>
</evidence>
<gene>
    <name evidence="15" type="ORF">C8D89_10283</name>
</gene>
<evidence type="ECO:0000256" key="1">
    <source>
        <dbReference type="ARBA" id="ARBA00000085"/>
    </source>
</evidence>
<evidence type="ECO:0000259" key="14">
    <source>
        <dbReference type="PROSITE" id="PS50885"/>
    </source>
</evidence>
<dbReference type="InterPro" id="IPR003661">
    <property type="entry name" value="HisK_dim/P_dom"/>
</dbReference>
<dbReference type="PANTHER" id="PTHR45436:SF5">
    <property type="entry name" value="SENSOR HISTIDINE KINASE TRCS"/>
    <property type="match status" value="1"/>
</dbReference>
<keyword evidence="10 12" id="KW-0472">Membrane</keyword>
<dbReference type="CDD" id="cd00082">
    <property type="entry name" value="HisKA"/>
    <property type="match status" value="1"/>
</dbReference>
<dbReference type="InterPro" id="IPR036890">
    <property type="entry name" value="HATPase_C_sf"/>
</dbReference>
<dbReference type="GO" id="GO:0005886">
    <property type="term" value="C:plasma membrane"/>
    <property type="evidence" value="ECO:0007669"/>
    <property type="project" value="UniProtKB-SubCell"/>
</dbReference>
<dbReference type="Pfam" id="PF02518">
    <property type="entry name" value="HATPase_c"/>
    <property type="match status" value="1"/>
</dbReference>
<protein>
    <recommendedName>
        <fullName evidence="3">histidine kinase</fullName>
        <ecNumber evidence="3">2.7.13.3</ecNumber>
    </recommendedName>
</protein>
<evidence type="ECO:0000256" key="12">
    <source>
        <dbReference type="SAM" id="Phobius"/>
    </source>
</evidence>
<keyword evidence="8 12" id="KW-1133">Transmembrane helix</keyword>
<dbReference type="Gene3D" id="1.10.287.130">
    <property type="match status" value="1"/>
</dbReference>
<dbReference type="SUPFAM" id="SSF55874">
    <property type="entry name" value="ATPase domain of HSP90 chaperone/DNA topoisomerase II/histidine kinase"/>
    <property type="match status" value="1"/>
</dbReference>
<evidence type="ECO:0000313" key="16">
    <source>
        <dbReference type="Proteomes" id="UP000245639"/>
    </source>
</evidence>
<dbReference type="EMBL" id="QEKW01000002">
    <property type="protein sequence ID" value="PVZ12935.1"/>
    <property type="molecule type" value="Genomic_DNA"/>
</dbReference>
<evidence type="ECO:0000256" key="4">
    <source>
        <dbReference type="ARBA" id="ARBA00022553"/>
    </source>
</evidence>
<dbReference type="InterPro" id="IPR003660">
    <property type="entry name" value="HAMP_dom"/>
</dbReference>
<feature type="domain" description="HAMP" evidence="14">
    <location>
        <begin position="174"/>
        <end position="224"/>
    </location>
</feature>
<accession>A0A2U1FL44</accession>
<dbReference type="SMART" id="SM00387">
    <property type="entry name" value="HATPase_c"/>
    <property type="match status" value="1"/>
</dbReference>
<dbReference type="GO" id="GO:0000155">
    <property type="term" value="F:phosphorelay sensor kinase activity"/>
    <property type="evidence" value="ECO:0007669"/>
    <property type="project" value="InterPro"/>
</dbReference>
<proteinExistence type="predicted"/>
<dbReference type="InterPro" id="IPR005467">
    <property type="entry name" value="His_kinase_dom"/>
</dbReference>
<keyword evidence="9" id="KW-0902">Two-component regulatory system</keyword>
<evidence type="ECO:0000256" key="8">
    <source>
        <dbReference type="ARBA" id="ARBA00022989"/>
    </source>
</evidence>
<keyword evidence="7 15" id="KW-0418">Kinase</keyword>
<name>A0A2U1FL44_9PSEU</name>